<reference evidence="2 3" key="1">
    <citation type="submission" date="2015-07" db="EMBL/GenBank/DDBJ databases">
        <title>High-quality genome of monoxenous trypanosomatid Leptomonas pyrrhocoris.</title>
        <authorList>
            <person name="Flegontov P."/>
            <person name="Butenko A."/>
            <person name="Firsov S."/>
            <person name="Vlcek C."/>
            <person name="Logacheva M.D."/>
            <person name="Field M."/>
            <person name="Filatov D."/>
            <person name="Flegontova O."/>
            <person name="Gerasimov E."/>
            <person name="Jackson A.P."/>
            <person name="Kelly S."/>
            <person name="Opperdoes F."/>
            <person name="O'Reilly A."/>
            <person name="Votypka J."/>
            <person name="Yurchenko V."/>
            <person name="Lukes J."/>
        </authorList>
    </citation>
    <scope>NUCLEOTIDE SEQUENCE [LARGE SCALE GENOMIC DNA]</scope>
    <source>
        <strain evidence="2">H10</strain>
    </source>
</reference>
<protein>
    <submittedName>
        <fullName evidence="2">Uncharacterized protein</fullName>
    </submittedName>
</protein>
<dbReference type="EMBL" id="LGTL01000002">
    <property type="protein sequence ID" value="KPA84713.1"/>
    <property type="molecule type" value="Genomic_DNA"/>
</dbReference>
<evidence type="ECO:0000313" key="3">
    <source>
        <dbReference type="Proteomes" id="UP000037923"/>
    </source>
</evidence>
<proteinExistence type="predicted"/>
<comment type="caution">
    <text evidence="2">The sequence shown here is derived from an EMBL/GenBank/DDBJ whole genome shotgun (WGS) entry which is preliminary data.</text>
</comment>
<accession>A0A0M9G8B8</accession>
<evidence type="ECO:0000256" key="1">
    <source>
        <dbReference type="SAM" id="MobiDB-lite"/>
    </source>
</evidence>
<feature type="compositionally biased region" description="Polar residues" evidence="1">
    <location>
        <begin position="32"/>
        <end position="42"/>
    </location>
</feature>
<gene>
    <name evidence="2" type="ORF">ABB37_01215</name>
</gene>
<dbReference type="OrthoDB" id="249667at2759"/>
<sequence length="248" mass="25195">MSLLLDDDEVFTPPAKCVKPDVHTIDCDDDGNTSPGRPSASATAPVAVKSGVGHTTTSPSATTRAVSTPSRSATEAAAVTIARKGGDGMAKMEALLFGMPKAAVVGGRAATTSQASRTAVASDEGITAADGTPAAQRTRLPASPFNSDMRSNVSSSTHPKVVSGANSPTSLSSPSQRPVSVASSEDSLLAAQKRVDETHVAVASPAASPSPHPPVQRALASSADNTPTQPAKTQMKLSDFFSKMACKR</sequence>
<keyword evidence="3" id="KW-1185">Reference proteome</keyword>
<feature type="region of interest" description="Disordered" evidence="1">
    <location>
        <begin position="28"/>
        <end position="74"/>
    </location>
</feature>
<dbReference type="OMA" id="FSKMACK"/>
<feature type="compositionally biased region" description="Polar residues" evidence="1">
    <location>
        <begin position="144"/>
        <end position="186"/>
    </location>
</feature>
<feature type="region of interest" description="Disordered" evidence="1">
    <location>
        <begin position="116"/>
        <end position="233"/>
    </location>
</feature>
<feature type="compositionally biased region" description="Polar residues" evidence="1">
    <location>
        <begin position="222"/>
        <end position="233"/>
    </location>
</feature>
<dbReference type="VEuPathDB" id="TriTrypDB:LpyrH10_02_1890"/>
<dbReference type="GeneID" id="26901510"/>
<evidence type="ECO:0000313" key="2">
    <source>
        <dbReference type="EMBL" id="KPA84713.1"/>
    </source>
</evidence>
<dbReference type="RefSeq" id="XP_015663152.1">
    <property type="nucleotide sequence ID" value="XM_015797632.1"/>
</dbReference>
<name>A0A0M9G8B8_LEPPY</name>
<organism evidence="2 3">
    <name type="scientific">Leptomonas pyrrhocoris</name>
    <name type="common">Firebug parasite</name>
    <dbReference type="NCBI Taxonomy" id="157538"/>
    <lineage>
        <taxon>Eukaryota</taxon>
        <taxon>Discoba</taxon>
        <taxon>Euglenozoa</taxon>
        <taxon>Kinetoplastea</taxon>
        <taxon>Metakinetoplastina</taxon>
        <taxon>Trypanosomatida</taxon>
        <taxon>Trypanosomatidae</taxon>
        <taxon>Leishmaniinae</taxon>
        <taxon>Leptomonas</taxon>
    </lineage>
</organism>
<dbReference type="AlphaFoldDB" id="A0A0M9G8B8"/>
<dbReference type="Proteomes" id="UP000037923">
    <property type="component" value="Unassembled WGS sequence"/>
</dbReference>
<feature type="compositionally biased region" description="Polar residues" evidence="1">
    <location>
        <begin position="53"/>
        <end position="73"/>
    </location>
</feature>